<name>A0ABS3R3L1_9ACTN</name>
<gene>
    <name evidence="2" type="ORF">J4557_25140</name>
</gene>
<reference evidence="2 3" key="1">
    <citation type="submission" date="2021-03" db="EMBL/GenBank/DDBJ databases">
        <authorList>
            <person name="Kanchanasin P."/>
            <person name="Saeng-In P."/>
            <person name="Phongsopitanun W."/>
            <person name="Yuki M."/>
            <person name="Kudo T."/>
            <person name="Ohkuma M."/>
            <person name="Tanasupawat S."/>
        </authorList>
    </citation>
    <scope>NUCLEOTIDE SEQUENCE [LARGE SCALE GENOMIC DNA]</scope>
    <source>
        <strain evidence="2 3">L46</strain>
    </source>
</reference>
<dbReference type="RefSeq" id="WP_208269194.1">
    <property type="nucleotide sequence ID" value="NZ_BAAAGM010000003.1"/>
</dbReference>
<evidence type="ECO:0000313" key="2">
    <source>
        <dbReference type="EMBL" id="MBO2440818.1"/>
    </source>
</evidence>
<organism evidence="2 3">
    <name type="scientific">Actinomadura nitritigenes</name>
    <dbReference type="NCBI Taxonomy" id="134602"/>
    <lineage>
        <taxon>Bacteria</taxon>
        <taxon>Bacillati</taxon>
        <taxon>Actinomycetota</taxon>
        <taxon>Actinomycetes</taxon>
        <taxon>Streptosporangiales</taxon>
        <taxon>Thermomonosporaceae</taxon>
        <taxon>Actinomadura</taxon>
    </lineage>
</organism>
<dbReference type="EMBL" id="JAGEOK010000016">
    <property type="protein sequence ID" value="MBO2440818.1"/>
    <property type="molecule type" value="Genomic_DNA"/>
</dbReference>
<protein>
    <submittedName>
        <fullName evidence="2">Uncharacterized protein</fullName>
    </submittedName>
</protein>
<proteinExistence type="predicted"/>
<evidence type="ECO:0000313" key="3">
    <source>
        <dbReference type="Proteomes" id="UP000666915"/>
    </source>
</evidence>
<accession>A0ABS3R3L1</accession>
<feature type="region of interest" description="Disordered" evidence="1">
    <location>
        <begin position="45"/>
        <end position="92"/>
    </location>
</feature>
<keyword evidence="3" id="KW-1185">Reference proteome</keyword>
<comment type="caution">
    <text evidence="2">The sequence shown here is derived from an EMBL/GenBank/DDBJ whole genome shotgun (WGS) entry which is preliminary data.</text>
</comment>
<evidence type="ECO:0000256" key="1">
    <source>
        <dbReference type="SAM" id="MobiDB-lite"/>
    </source>
</evidence>
<dbReference type="Proteomes" id="UP000666915">
    <property type="component" value="Unassembled WGS sequence"/>
</dbReference>
<sequence length="92" mass="10113">MRATHQMRMVRTEESGAEEWACPTCGRRMLLRWPPHYSKRILEPGDESASHVGSCTDLPGEQPAPGTTAAHPPRRWLRETGVDPAVGPSAPV</sequence>